<evidence type="ECO:0000256" key="2">
    <source>
        <dbReference type="SAM" id="MobiDB-lite"/>
    </source>
</evidence>
<keyword evidence="3" id="KW-0812">Transmembrane</keyword>
<accession>K9WAP1</accession>
<keyword evidence="3" id="KW-1133">Transmembrane helix</keyword>
<gene>
    <name evidence="4" type="ORF">Mic7113_0941</name>
</gene>
<feature type="region of interest" description="Disordered" evidence="2">
    <location>
        <begin position="85"/>
        <end position="129"/>
    </location>
</feature>
<evidence type="ECO:0000256" key="3">
    <source>
        <dbReference type="SAM" id="Phobius"/>
    </source>
</evidence>
<feature type="compositionally biased region" description="Pro residues" evidence="2">
    <location>
        <begin position="117"/>
        <end position="128"/>
    </location>
</feature>
<dbReference type="RefSeq" id="WP_015180999.1">
    <property type="nucleotide sequence ID" value="NC_019738.1"/>
</dbReference>
<dbReference type="KEGG" id="mic:Mic7113_0941"/>
<dbReference type="HOGENOM" id="CLU_107037_0_0_3"/>
<evidence type="ECO:0000256" key="1">
    <source>
        <dbReference type="SAM" id="Coils"/>
    </source>
</evidence>
<dbReference type="EMBL" id="CP003630">
    <property type="protein sequence ID" value="AFZ16839.1"/>
    <property type="molecule type" value="Genomic_DNA"/>
</dbReference>
<feature type="region of interest" description="Disordered" evidence="2">
    <location>
        <begin position="1"/>
        <end position="21"/>
    </location>
</feature>
<feature type="coiled-coil region" evidence="1">
    <location>
        <begin position="26"/>
        <end position="74"/>
    </location>
</feature>
<protein>
    <submittedName>
        <fullName evidence="4">Uncharacterized protein</fullName>
    </submittedName>
</protein>
<evidence type="ECO:0000313" key="5">
    <source>
        <dbReference type="Proteomes" id="UP000010471"/>
    </source>
</evidence>
<keyword evidence="3" id="KW-0472">Membrane</keyword>
<dbReference type="PATRIC" id="fig|1173027.3.peg.1038"/>
<dbReference type="eggNOG" id="ENOG5032ZNT">
    <property type="taxonomic scope" value="Bacteria"/>
</dbReference>
<dbReference type="STRING" id="1173027.Mic7113_0941"/>
<organism evidence="4 5">
    <name type="scientific">Allocoleopsis franciscana PCC 7113</name>
    <dbReference type="NCBI Taxonomy" id="1173027"/>
    <lineage>
        <taxon>Bacteria</taxon>
        <taxon>Bacillati</taxon>
        <taxon>Cyanobacteriota</taxon>
        <taxon>Cyanophyceae</taxon>
        <taxon>Coleofasciculales</taxon>
        <taxon>Coleofasciculaceae</taxon>
        <taxon>Allocoleopsis</taxon>
        <taxon>Allocoleopsis franciscana</taxon>
    </lineage>
</organism>
<feature type="transmembrane region" description="Helical" evidence="3">
    <location>
        <begin position="157"/>
        <end position="182"/>
    </location>
</feature>
<dbReference type="Proteomes" id="UP000010471">
    <property type="component" value="Chromosome"/>
</dbReference>
<sequence>MQTPPTDRYSQKNSNPYSPSVPISVYRELAAELQDARETVESLKSQNQQLVQQNQQLRQQVEKVVQSAQHLQQIVASFGSVNEVEIPRPQPQRPPEPRPVAPPPPPPRATTIQEEFAPPPPAPEPIPSPYRETVVIEQEERPRRTSPSEGFSDVSGWMLLVAILLIVLTAFGTGFLIVRPLLNNNNKNR</sequence>
<evidence type="ECO:0000313" key="4">
    <source>
        <dbReference type="EMBL" id="AFZ16839.1"/>
    </source>
</evidence>
<keyword evidence="1" id="KW-0175">Coiled coil</keyword>
<reference evidence="4 5" key="1">
    <citation type="submission" date="2012-06" db="EMBL/GenBank/DDBJ databases">
        <title>Finished chromosome of genome of Microcoleus sp. PCC 7113.</title>
        <authorList>
            <consortium name="US DOE Joint Genome Institute"/>
            <person name="Gugger M."/>
            <person name="Coursin T."/>
            <person name="Rippka R."/>
            <person name="Tandeau De Marsac N."/>
            <person name="Huntemann M."/>
            <person name="Wei C.-L."/>
            <person name="Han J."/>
            <person name="Detter J.C."/>
            <person name="Han C."/>
            <person name="Tapia R."/>
            <person name="Chen A."/>
            <person name="Kyrpides N."/>
            <person name="Mavromatis K."/>
            <person name="Markowitz V."/>
            <person name="Szeto E."/>
            <person name="Ivanova N."/>
            <person name="Pagani I."/>
            <person name="Pati A."/>
            <person name="Goodwin L."/>
            <person name="Nordberg H.P."/>
            <person name="Cantor M.N."/>
            <person name="Hua S.X."/>
            <person name="Woyke T."/>
            <person name="Kerfeld C.A."/>
        </authorList>
    </citation>
    <scope>NUCLEOTIDE SEQUENCE [LARGE SCALE GENOMIC DNA]</scope>
    <source>
        <strain evidence="4 5">PCC 7113</strain>
    </source>
</reference>
<feature type="compositionally biased region" description="Pro residues" evidence="2">
    <location>
        <begin position="88"/>
        <end position="108"/>
    </location>
</feature>
<dbReference type="OrthoDB" id="425114at2"/>
<proteinExistence type="predicted"/>
<dbReference type="AlphaFoldDB" id="K9WAP1"/>
<name>K9WAP1_9CYAN</name>
<keyword evidence="5" id="KW-1185">Reference proteome</keyword>